<sequence>MHDVSETLTQAWRVTVLTLAITIAIYAGLAAAEWLASCVLYASMHRNPILAGWSTWLDALEAWYDGRLPNMGRRVVGAGLMGLLVAFGGPALAVYAWLEQASRRPLYGDARFANEAEIRRAGLL</sequence>
<evidence type="ECO:0000313" key="3">
    <source>
        <dbReference type="Proteomes" id="UP000494322"/>
    </source>
</evidence>
<protein>
    <recommendedName>
        <fullName evidence="4">Conjugal transfer protein TraG</fullName>
    </recommendedName>
</protein>
<dbReference type="Proteomes" id="UP000494322">
    <property type="component" value="Unassembled WGS sequence"/>
</dbReference>
<feature type="transmembrane region" description="Helical" evidence="1">
    <location>
        <begin position="12"/>
        <end position="36"/>
    </location>
</feature>
<proteinExistence type="predicted"/>
<accession>A0A6J5JSB5</accession>
<keyword evidence="1" id="KW-0472">Membrane</keyword>
<keyword evidence="1" id="KW-0812">Transmembrane</keyword>
<feature type="transmembrane region" description="Helical" evidence="1">
    <location>
        <begin position="75"/>
        <end position="98"/>
    </location>
</feature>
<gene>
    <name evidence="2" type="ORF">BCO9919_06598</name>
</gene>
<dbReference type="AlphaFoldDB" id="A0A6J5JSB5"/>
<reference evidence="2 3" key="1">
    <citation type="submission" date="2020-04" db="EMBL/GenBank/DDBJ databases">
        <authorList>
            <person name="Depoorter E."/>
        </authorList>
    </citation>
    <scope>NUCLEOTIDE SEQUENCE [LARGE SCALE GENOMIC DNA]</scope>
    <source>
        <strain evidence="2 3">BCC0132</strain>
    </source>
</reference>
<dbReference type="EMBL" id="CABWIK020000067">
    <property type="protein sequence ID" value="CAB3975086.1"/>
    <property type="molecule type" value="Genomic_DNA"/>
</dbReference>
<organism evidence="2 3">
    <name type="scientific">Burkholderia cenocepacia</name>
    <dbReference type="NCBI Taxonomy" id="95486"/>
    <lineage>
        <taxon>Bacteria</taxon>
        <taxon>Pseudomonadati</taxon>
        <taxon>Pseudomonadota</taxon>
        <taxon>Betaproteobacteria</taxon>
        <taxon>Burkholderiales</taxon>
        <taxon>Burkholderiaceae</taxon>
        <taxon>Burkholderia</taxon>
        <taxon>Burkholderia cepacia complex</taxon>
    </lineage>
</organism>
<dbReference type="RefSeq" id="WP_175240713.1">
    <property type="nucleotide sequence ID" value="NZ_CABWIK020000067.1"/>
</dbReference>
<evidence type="ECO:0008006" key="4">
    <source>
        <dbReference type="Google" id="ProtNLM"/>
    </source>
</evidence>
<name>A0A6J5JSB5_9BURK</name>
<evidence type="ECO:0000313" key="2">
    <source>
        <dbReference type="EMBL" id="CAB3975086.1"/>
    </source>
</evidence>
<evidence type="ECO:0000256" key="1">
    <source>
        <dbReference type="SAM" id="Phobius"/>
    </source>
</evidence>
<keyword evidence="1" id="KW-1133">Transmembrane helix</keyword>